<name>A0ABP9NDS6_9PSEU</name>
<dbReference type="RefSeq" id="WP_345604052.1">
    <property type="nucleotide sequence ID" value="NZ_BAABJO010000004.1"/>
</dbReference>
<evidence type="ECO:0000313" key="1">
    <source>
        <dbReference type="EMBL" id="GAA5115616.1"/>
    </source>
</evidence>
<accession>A0ABP9NDS6</accession>
<evidence type="ECO:0000313" key="2">
    <source>
        <dbReference type="Proteomes" id="UP001500804"/>
    </source>
</evidence>
<keyword evidence="2" id="KW-1185">Reference proteome</keyword>
<dbReference type="EMBL" id="BAABJO010000004">
    <property type="protein sequence ID" value="GAA5115616.1"/>
    <property type="molecule type" value="Genomic_DNA"/>
</dbReference>
<protein>
    <submittedName>
        <fullName evidence="1">Uncharacterized protein</fullName>
    </submittedName>
</protein>
<sequence length="60" mass="6673">MGPEFDPAIELGPVVLTRLRRRPSRVPRHKSAGFPVLASEAARRPLGEIALAEWIAQQKE</sequence>
<proteinExistence type="predicted"/>
<organism evidence="1 2">
    <name type="scientific">Pseudonocardia adelaidensis</name>
    <dbReference type="NCBI Taxonomy" id="648754"/>
    <lineage>
        <taxon>Bacteria</taxon>
        <taxon>Bacillati</taxon>
        <taxon>Actinomycetota</taxon>
        <taxon>Actinomycetes</taxon>
        <taxon>Pseudonocardiales</taxon>
        <taxon>Pseudonocardiaceae</taxon>
        <taxon>Pseudonocardia</taxon>
    </lineage>
</organism>
<dbReference type="Proteomes" id="UP001500804">
    <property type="component" value="Unassembled WGS sequence"/>
</dbReference>
<reference evidence="2" key="1">
    <citation type="journal article" date="2019" name="Int. J. Syst. Evol. Microbiol.">
        <title>The Global Catalogue of Microorganisms (GCM) 10K type strain sequencing project: providing services to taxonomists for standard genome sequencing and annotation.</title>
        <authorList>
            <consortium name="The Broad Institute Genomics Platform"/>
            <consortium name="The Broad Institute Genome Sequencing Center for Infectious Disease"/>
            <person name="Wu L."/>
            <person name="Ma J."/>
        </authorList>
    </citation>
    <scope>NUCLEOTIDE SEQUENCE [LARGE SCALE GENOMIC DNA]</scope>
    <source>
        <strain evidence="2">JCM 18302</strain>
    </source>
</reference>
<gene>
    <name evidence="1" type="ORF">GCM10023320_14720</name>
</gene>
<comment type="caution">
    <text evidence="1">The sequence shown here is derived from an EMBL/GenBank/DDBJ whole genome shotgun (WGS) entry which is preliminary data.</text>
</comment>